<sequence length="104" mass="12293">MPRSSSPYLFEELTGEIVFSHLTASICQCIVLPKLHHRSRIFFSNNKESRLVFDLTKQMLSIDQHPYTRFEQLETDLCFRFRFNESLRLNIPPSLKEDLFIIGN</sequence>
<evidence type="ECO:0000313" key="1">
    <source>
        <dbReference type="EMBL" id="CAF1300711.1"/>
    </source>
</evidence>
<comment type="caution">
    <text evidence="2">The sequence shown here is derived from an EMBL/GenBank/DDBJ whole genome shotgun (WGS) entry which is preliminary data.</text>
</comment>
<dbReference type="EMBL" id="CAJNOR010003717">
    <property type="protein sequence ID" value="CAF1441107.1"/>
    <property type="molecule type" value="Genomic_DNA"/>
</dbReference>
<dbReference type="EMBL" id="CAJNOJ010000216">
    <property type="protein sequence ID" value="CAF1300711.1"/>
    <property type="molecule type" value="Genomic_DNA"/>
</dbReference>
<evidence type="ECO:0000313" key="2">
    <source>
        <dbReference type="EMBL" id="CAF1441107.1"/>
    </source>
</evidence>
<name>A0A815NQ57_ADIRI</name>
<accession>A0A815NQ57</accession>
<organism evidence="2 3">
    <name type="scientific">Adineta ricciae</name>
    <name type="common">Rotifer</name>
    <dbReference type="NCBI Taxonomy" id="249248"/>
    <lineage>
        <taxon>Eukaryota</taxon>
        <taxon>Metazoa</taxon>
        <taxon>Spiralia</taxon>
        <taxon>Gnathifera</taxon>
        <taxon>Rotifera</taxon>
        <taxon>Eurotatoria</taxon>
        <taxon>Bdelloidea</taxon>
        <taxon>Adinetida</taxon>
        <taxon>Adinetidae</taxon>
        <taxon>Adineta</taxon>
    </lineage>
</organism>
<dbReference type="Proteomes" id="UP000663852">
    <property type="component" value="Unassembled WGS sequence"/>
</dbReference>
<proteinExistence type="predicted"/>
<reference evidence="2" key="1">
    <citation type="submission" date="2021-02" db="EMBL/GenBank/DDBJ databases">
        <authorList>
            <person name="Nowell W R."/>
        </authorList>
    </citation>
    <scope>NUCLEOTIDE SEQUENCE</scope>
</reference>
<dbReference type="OrthoDB" id="10061039at2759"/>
<dbReference type="AlphaFoldDB" id="A0A815NQ57"/>
<keyword evidence="3" id="KW-1185">Reference proteome</keyword>
<dbReference type="Proteomes" id="UP000663828">
    <property type="component" value="Unassembled WGS sequence"/>
</dbReference>
<evidence type="ECO:0000313" key="3">
    <source>
        <dbReference type="Proteomes" id="UP000663828"/>
    </source>
</evidence>
<protein>
    <submittedName>
        <fullName evidence="2">Uncharacterized protein</fullName>
    </submittedName>
</protein>
<gene>
    <name evidence="1" type="ORF">EDS130_LOCUS30589</name>
    <name evidence="2" type="ORF">XAT740_LOCUS36324</name>
</gene>